<organism evidence="2 3">
    <name type="scientific">Taphrina deformans (strain PYCC 5710 / ATCC 11124 / CBS 356.35 / IMI 108563 / JCM 9778 / NBRC 8474)</name>
    <name type="common">Peach leaf curl fungus</name>
    <name type="synonym">Lalaria deformans</name>
    <dbReference type="NCBI Taxonomy" id="1097556"/>
    <lineage>
        <taxon>Eukaryota</taxon>
        <taxon>Fungi</taxon>
        <taxon>Dikarya</taxon>
        <taxon>Ascomycota</taxon>
        <taxon>Taphrinomycotina</taxon>
        <taxon>Taphrinomycetes</taxon>
        <taxon>Taphrinales</taxon>
        <taxon>Taphrinaceae</taxon>
        <taxon>Taphrina</taxon>
    </lineage>
</organism>
<feature type="compositionally biased region" description="Low complexity" evidence="1">
    <location>
        <begin position="554"/>
        <end position="564"/>
    </location>
</feature>
<feature type="compositionally biased region" description="Pro residues" evidence="1">
    <location>
        <begin position="532"/>
        <end position="544"/>
    </location>
</feature>
<feature type="compositionally biased region" description="Basic and acidic residues" evidence="1">
    <location>
        <begin position="517"/>
        <end position="526"/>
    </location>
</feature>
<evidence type="ECO:0000313" key="2">
    <source>
        <dbReference type="EMBL" id="CCG80895.1"/>
    </source>
</evidence>
<dbReference type="Proteomes" id="UP000013776">
    <property type="component" value="Unassembled WGS sequence"/>
</dbReference>
<protein>
    <submittedName>
        <fullName evidence="2">Uncharacterized protein</fullName>
    </submittedName>
</protein>
<keyword evidence="3" id="KW-1185">Reference proteome</keyword>
<comment type="caution">
    <text evidence="2">The sequence shown here is derived from an EMBL/GenBank/DDBJ whole genome shotgun (WGS) entry which is preliminary data.</text>
</comment>
<dbReference type="AlphaFoldDB" id="R4XC28"/>
<gene>
    <name evidence="2" type="ORF">TAPDE_000548</name>
</gene>
<evidence type="ECO:0000313" key="3">
    <source>
        <dbReference type="Proteomes" id="UP000013776"/>
    </source>
</evidence>
<accession>R4XC28</accession>
<proteinExistence type="predicted"/>
<reference evidence="2 3" key="1">
    <citation type="journal article" date="2013" name="MBio">
        <title>Genome sequencing of the plant pathogen Taphrina deformans, the causal agent of peach leaf curl.</title>
        <authorList>
            <person name="Cisse O.H."/>
            <person name="Almeida J.M.G.C.F."/>
            <person name="Fonseca A."/>
            <person name="Kumar A.A."/>
            <person name="Salojaervi J."/>
            <person name="Overmyer K."/>
            <person name="Hauser P.M."/>
            <person name="Pagni M."/>
        </authorList>
    </citation>
    <scope>NUCLEOTIDE SEQUENCE [LARGE SCALE GENOMIC DNA]</scope>
    <source>
        <strain evidence="3">PYCC 5710 / ATCC 11124 / CBS 356.35 / IMI 108563 / JCM 9778 / NBRC 8474</strain>
    </source>
</reference>
<evidence type="ECO:0000256" key="1">
    <source>
        <dbReference type="SAM" id="MobiDB-lite"/>
    </source>
</evidence>
<feature type="compositionally biased region" description="Polar residues" evidence="1">
    <location>
        <begin position="437"/>
        <end position="463"/>
    </location>
</feature>
<feature type="compositionally biased region" description="Polar residues" evidence="1">
    <location>
        <begin position="507"/>
        <end position="516"/>
    </location>
</feature>
<dbReference type="VEuPathDB" id="FungiDB:TAPDE_000548"/>
<dbReference type="OrthoDB" id="10575414at2759"/>
<dbReference type="EMBL" id="CAHR02000018">
    <property type="protein sequence ID" value="CCG80895.1"/>
    <property type="molecule type" value="Genomic_DNA"/>
</dbReference>
<name>R4XC28_TAPDE</name>
<feature type="region of interest" description="Disordered" evidence="1">
    <location>
        <begin position="635"/>
        <end position="669"/>
    </location>
</feature>
<sequence length="703" mass="77762">MDRGGLSNSGEITTIRLDRSDYSTDEDICGTVELSNMQRKEITSVTLEFSTWRHISTTNSKKTSVEQLSRQHLELFPNLAAEGRRYGQDDRVLKTNVMFSFTFSGTKRHATVDFLENARIKNYITCYVHRKSGLLSRDRLMEKNQFQVPIRPATLEVDALFPDRLFDCLVSRPLSTNSSYYDFRARCNTHLMPGLPFLVEVDTAVEAEISSIALSLHQAVYTSVGTEEDDHGLISRYVHEVERPAWALEGHFRGRDSARRLTHGRRSWLVEWVCPKIQSRSKLPFEPTFYCKTQEGNMERGLSLKVEVELRNAPSKLVAMMHGLQYCPDWKDSRPDQSISLRVERSVMASASPPASIRSVARQEYTGNRRASVISDRSGTSFSFSQQQQQFLAQQSARGTPLLSPGLSVRSQDYFGDGTLATRNRITNTAIEPKLTHGSNSPQSVHLFSRSDSVRSTAGSGRATQGPMPFASRHGSMKPKPEKLTLPPASVRSSISSAFENMHTRRSPANSSLNSPTRRDFDDLGSRLHHVPTPPPTQPLPPAPTNETTSAYQSSGMSSSMSGMTLNEDSLKSRQKKPTRLSRPAVILGVSQDTIQTLEDAGRALAQEQSVAEDFGPNSSTNGAYSASIKRAVDQNEGQTVSHANTDRDSGFSETSFVPGSPLVGRPPVLATPIQSMGFARRAVQRTATDQSIQNHGGTVMLG</sequence>
<feature type="region of interest" description="Disordered" evidence="1">
    <location>
        <begin position="431"/>
        <end position="567"/>
    </location>
</feature>